<reference evidence="4 17" key="4">
    <citation type="submission" date="2018-10" db="EMBL/GenBank/DDBJ databases">
        <authorList>
            <person name="Vanduin D."/>
            <person name="Fouts D."/>
            <person name="Wright M."/>
            <person name="Sutton G."/>
            <person name="Nguyen K."/>
            <person name="Kreiswirth B."/>
            <person name="Chen L."/>
            <person name="Rojas L."/>
            <person name="Hujer A."/>
            <person name="Hujer K."/>
            <person name="Bonomo R."/>
            <person name="Adams M."/>
        </authorList>
    </citation>
    <scope>NUCLEOTIDE SEQUENCE [LARGE SCALE GENOMIC DNA]</scope>
    <source>
        <strain evidence="4 17">CRK0165</strain>
    </source>
</reference>
<evidence type="ECO:0000313" key="17">
    <source>
        <dbReference type="Proteomes" id="UP000283322"/>
    </source>
</evidence>
<reference evidence="14 15" key="3">
    <citation type="submission" date="2018-08" db="EMBL/GenBank/DDBJ databases">
        <authorList>
            <consortium name="Pathogen Informatics"/>
        </authorList>
    </citation>
    <scope>NUCLEOTIDE SEQUENCE [LARGE SCALE GENOMIC DNA]</scope>
    <source>
        <strain evidence="7 16">EuSCAPE_AT029</strain>
        <strain evidence="9 14">EuSCAPE_HU047</strain>
        <strain evidence="8 15">EuSCAPE_IT093</strain>
        <strain evidence="11">k480</strain>
        <strain evidence="5">K480</strain>
    </source>
</reference>
<evidence type="ECO:0000313" key="11">
    <source>
        <dbReference type="Proteomes" id="UP000077826"/>
    </source>
</evidence>
<dbReference type="EMBL" id="MPYG04000239">
    <property type="protein sequence ID" value="ROG85743.1"/>
    <property type="molecule type" value="Genomic_DNA"/>
</dbReference>
<proteinExistence type="predicted"/>
<evidence type="ECO:0000313" key="2">
    <source>
        <dbReference type="EMBL" id="QEP91662.1"/>
    </source>
</evidence>
<dbReference type="RefSeq" id="WP_004178419.1">
    <property type="nucleotide sequence ID" value="NZ_JANPXP010000006.1"/>
</dbReference>
<dbReference type="AlphaFoldDB" id="A0A0C7KGD9"/>
<evidence type="ECO:0000313" key="3">
    <source>
        <dbReference type="EMBL" id="QEP92665.1"/>
    </source>
</evidence>
<evidence type="ECO:0000313" key="7">
    <source>
        <dbReference type="EMBL" id="SXN33954.1"/>
    </source>
</evidence>
<evidence type="ECO:0000313" key="14">
    <source>
        <dbReference type="Proteomes" id="UP000258253"/>
    </source>
</evidence>
<reference evidence="19 20" key="5">
    <citation type="submission" date="2019-08" db="EMBL/GenBank/DDBJ databases">
        <title>Emergence of NDM-5-producing hypervirulent Klebsiella pneumoniae from clinical infections.</title>
        <authorList>
            <person name="Shen Z."/>
            <person name="Zhang H."/>
            <person name="Li M."/>
        </authorList>
    </citation>
    <scope>NUCLEOTIDE SEQUENCE [LARGE SCALE GENOMIC DNA]</scope>
    <source>
        <strain evidence="3 20">RJ18-01</strain>
        <strain evidence="2 19">RJ18-06</strain>
    </source>
</reference>
<dbReference type="EMBL" id="UKGE01000031">
    <property type="protein sequence ID" value="SXN33954.1"/>
    <property type="molecule type" value="Genomic_DNA"/>
</dbReference>
<dbReference type="Proteomes" id="UP000234439">
    <property type="component" value="Unassembled WGS sequence"/>
</dbReference>
<dbReference type="EMBL" id="CP043670">
    <property type="protein sequence ID" value="QEP92665.1"/>
    <property type="molecule type" value="Genomic_DNA"/>
</dbReference>
<evidence type="ECO:0000313" key="1">
    <source>
        <dbReference type="EMBL" id="PLE25707.1"/>
    </source>
</evidence>
<dbReference type="Proteomes" id="UP000283322">
    <property type="component" value="Unassembled WGS sequence"/>
</dbReference>
<dbReference type="Proteomes" id="UP000325127">
    <property type="component" value="Chromosome"/>
</dbReference>
<evidence type="ECO:0000313" key="4">
    <source>
        <dbReference type="EMBL" id="ROG85743.1"/>
    </source>
</evidence>
<evidence type="ECO:0000313" key="5">
    <source>
        <dbReference type="EMBL" id="SBH07679.1"/>
    </source>
</evidence>
<dbReference type="EMBL" id="CP043669">
    <property type="protein sequence ID" value="QEP91662.1"/>
    <property type="molecule type" value="Genomic_DNA"/>
</dbReference>
<dbReference type="Proteomes" id="UP000255518">
    <property type="component" value="Unassembled WGS sequence"/>
</dbReference>
<dbReference type="Proteomes" id="UP000077826">
    <property type="component" value="Unassembled WGS sequence"/>
</dbReference>
<accession>A0A4V0HMF3</accession>
<reference evidence="1 12" key="1">
    <citation type="journal article" date="2017" name="J. Infect. Dis.">
        <title>An Analysis of the Epidemic of Klebsiella pneumoniae Carbapenemase-Producing K. pneumoniae: Convergence of Two Evolutionary Mechanisms Creates the Perfect Storm.</title>
        <authorList>
            <person name="Rojas L.J."/>
            <person name="Weinstock G.M."/>
            <person name="De La Cadena E."/>
            <person name="Diaz L."/>
            <person name="Rios R."/>
            <person name="Hanson B.M."/>
            <person name="Brown J.S."/>
            <person name="Vats P."/>
            <person name="Phillips D.S."/>
            <person name="Nguyen H."/>
            <person name="Hujer K.M."/>
            <person name="Correa A."/>
            <person name="Adams M.D."/>
            <person name="Perez F."/>
            <person name="Sodergren E."/>
            <person name="Narechania A."/>
            <person name="Planet P.J."/>
            <person name="Villegas M.V."/>
            <person name="Bonomo R.A."/>
            <person name="Arias C.A."/>
        </authorList>
    </citation>
    <scope>NUCLEOTIDE SEQUENCE [LARGE SCALE GENOMIC DNA]</scope>
    <source>
        <strain evidence="1 12">COL-Kpn30</strain>
    </source>
</reference>
<accession>A0A0C7KGD9</accession>
<evidence type="ECO:0000313" key="6">
    <source>
        <dbReference type="EMBL" id="STT01039.1"/>
    </source>
</evidence>
<dbReference type="EMBL" id="UKUT01000026">
    <property type="protein sequence ID" value="SYH37795.1"/>
    <property type="molecule type" value="Genomic_DNA"/>
</dbReference>
<name>A0A0C7KGD9_KLEPN</name>
<sequence length="37" mass="4209">MKRLALALLLFIFKELVVASVLTPEADHYDSYLLVDT</sequence>
<reference evidence="6 13" key="2">
    <citation type="submission" date="2018-06" db="EMBL/GenBank/DDBJ databases">
        <authorList>
            <consortium name="Pathogen Informatics"/>
            <person name="Doyle S."/>
        </authorList>
    </citation>
    <scope>NUCLEOTIDE SEQUENCE [LARGE SCALE GENOMIC DNA]</scope>
    <source>
        <strain evidence="6 13">NCTC13443</strain>
    </source>
</reference>
<evidence type="ECO:0000313" key="18">
    <source>
        <dbReference type="Proteomes" id="UP000322977"/>
    </source>
</evidence>
<dbReference type="KEGG" id="kpx:PMK1_02167"/>
<evidence type="ECO:0000313" key="10">
    <source>
        <dbReference type="EMBL" id="TYL73970.1"/>
    </source>
</evidence>
<evidence type="ECO:0000313" key="15">
    <source>
        <dbReference type="Proteomes" id="UP000258673"/>
    </source>
</evidence>
<dbReference type="EMBL" id="VSSY01000031">
    <property type="protein sequence ID" value="TYL73970.1"/>
    <property type="molecule type" value="Genomic_DNA"/>
</dbReference>
<dbReference type="Proteomes" id="UP000259975">
    <property type="component" value="Unassembled WGS sequence"/>
</dbReference>
<dbReference type="EMBL" id="NCMJ01000117">
    <property type="protein sequence ID" value="PLE25707.1"/>
    <property type="molecule type" value="Genomic_DNA"/>
</dbReference>
<dbReference type="EMBL" id="ULCI01000013">
    <property type="protein sequence ID" value="SYR42523.1"/>
    <property type="molecule type" value="Genomic_DNA"/>
</dbReference>
<organism evidence="4 17">
    <name type="scientific">Klebsiella pneumoniae</name>
    <dbReference type="NCBI Taxonomy" id="573"/>
    <lineage>
        <taxon>Bacteria</taxon>
        <taxon>Pseudomonadati</taxon>
        <taxon>Pseudomonadota</taxon>
        <taxon>Gammaproteobacteria</taxon>
        <taxon>Enterobacterales</taxon>
        <taxon>Enterobacteriaceae</taxon>
        <taxon>Klebsiella/Raoultella group</taxon>
        <taxon>Klebsiella</taxon>
        <taxon>Klebsiella pneumoniae complex</taxon>
    </lineage>
</organism>
<dbReference type="Proteomes" id="UP000322977">
    <property type="component" value="Unassembled WGS sequence"/>
</dbReference>
<evidence type="ECO:0000313" key="8">
    <source>
        <dbReference type="EMBL" id="SYH37795.1"/>
    </source>
</evidence>
<evidence type="ECO:0000313" key="13">
    <source>
        <dbReference type="Proteomes" id="UP000255518"/>
    </source>
</evidence>
<reference evidence="10 18" key="6">
    <citation type="submission" date="2019-08" db="EMBL/GenBank/DDBJ databases">
        <title>Phenotypic and genetic characterization of extended-spectrum b-lactamase-producing hypermucoviscous Klebsiella pneumoniae from Chile.</title>
        <authorList>
            <person name="Morales-Leon F."/>
            <person name="Caro C."/>
            <person name="Opazo-Capurro A."/>
            <person name="Lincopan N."/>
            <person name="Dominguez-Yevenes M."/>
            <person name="Lima C."/>
            <person name="Bello-Toledo H."/>
            <person name="Gonzalez-Rocha G."/>
        </authorList>
    </citation>
    <scope>NUCLEOTIDE SEQUENCE [LARGE SCALE GENOMIC DNA]</scope>
    <source>
        <strain evidence="10 18">UCO-494</strain>
    </source>
</reference>
<evidence type="ECO:0000313" key="16">
    <source>
        <dbReference type="Proteomes" id="UP000259975"/>
    </source>
</evidence>
<dbReference type="Proteomes" id="UP000258253">
    <property type="component" value="Unassembled WGS sequence"/>
</dbReference>
<evidence type="ECO:0000313" key="20">
    <source>
        <dbReference type="Proteomes" id="UP000325127"/>
    </source>
</evidence>
<evidence type="ECO:0000313" key="19">
    <source>
        <dbReference type="Proteomes" id="UP000325096"/>
    </source>
</evidence>
<dbReference type="Proteomes" id="UP000325096">
    <property type="component" value="Chromosome"/>
</dbReference>
<dbReference type="EMBL" id="FLDK01000004">
    <property type="protein sequence ID" value="SBH07679.1"/>
    <property type="molecule type" value="Genomic_DNA"/>
</dbReference>
<evidence type="ECO:0000313" key="12">
    <source>
        <dbReference type="Proteomes" id="UP000234439"/>
    </source>
</evidence>
<evidence type="ECO:0000313" key="9">
    <source>
        <dbReference type="EMBL" id="SYR42523.1"/>
    </source>
</evidence>
<protein>
    <submittedName>
        <fullName evidence="4">Type IV pilus protein</fullName>
    </submittedName>
</protein>
<dbReference type="Proteomes" id="UP000258673">
    <property type="component" value="Unassembled WGS sequence"/>
</dbReference>
<gene>
    <name evidence="1" type="ORF">B6I68_21285</name>
    <name evidence="4" type="ORF">BL124_00030500</name>
    <name evidence="10" type="ORF">FXN67_24545</name>
    <name evidence="3" type="ORF">FZ928_18270</name>
    <name evidence="2" type="ORF">FZ929_13435</name>
    <name evidence="6" type="ORF">NCTC13443_01341</name>
    <name evidence="5" type="ORF">SAMEA2273558_01857</name>
    <name evidence="7" type="ORF">SAMEA3499901_05011</name>
    <name evidence="8" type="ORF">SAMEA3515122_05208</name>
    <name evidence="9" type="ORF">SAMEA3538828_03379</name>
</gene>
<dbReference type="EMBL" id="UGKT01000001">
    <property type="protein sequence ID" value="STT01039.1"/>
    <property type="molecule type" value="Genomic_DNA"/>
</dbReference>